<organism evidence="1 2">
    <name type="scientific">Candidatus Nitrosomaritimum aestuariumsis</name>
    <dbReference type="NCBI Taxonomy" id="3342354"/>
    <lineage>
        <taxon>Archaea</taxon>
        <taxon>Nitrososphaerota</taxon>
        <taxon>Nitrososphaeria</taxon>
        <taxon>Nitrosopumilales</taxon>
        <taxon>Nitrosopumilaceae</taxon>
        <taxon>Candidatus Nitrosomaritimum</taxon>
    </lineage>
</organism>
<dbReference type="Proteomes" id="UP000559653">
    <property type="component" value="Unassembled WGS sequence"/>
</dbReference>
<comment type="caution">
    <text evidence="1">The sequence shown here is derived from an EMBL/GenBank/DDBJ whole genome shotgun (WGS) entry which is preliminary data.</text>
</comment>
<gene>
    <name evidence="1" type="ORF">H2B03_05125</name>
</gene>
<proteinExistence type="predicted"/>
<evidence type="ECO:0000313" key="2">
    <source>
        <dbReference type="Proteomes" id="UP000559653"/>
    </source>
</evidence>
<name>A0AC60VYZ6_9ARCH</name>
<dbReference type="EMBL" id="JACEMZ010000028">
    <property type="protein sequence ID" value="MBA4452537.1"/>
    <property type="molecule type" value="Genomic_DNA"/>
</dbReference>
<protein>
    <submittedName>
        <fullName evidence="1">Leucyl aminopeptidase</fullName>
        <ecNumber evidence="1">3.4.11.1</ecNumber>
    </submittedName>
</protein>
<dbReference type="EC" id="3.4.11.1" evidence="1"/>
<reference evidence="1 2" key="1">
    <citation type="journal article" date="2020" name="Appl. Environ. Microbiol.">
        <title>Genomic Characteristics of a Novel Species of Ammonia-Oxidizing Archaea from the Jiulong River Estuary.</title>
        <authorList>
            <person name="Zou D."/>
            <person name="Wan R."/>
            <person name="Han L."/>
            <person name="Xu M.N."/>
            <person name="Liu Y."/>
            <person name="Liu H."/>
            <person name="Kao S.J."/>
            <person name="Li M."/>
        </authorList>
    </citation>
    <scope>NUCLEOTIDE SEQUENCE [LARGE SCALE GENOMIC DNA]</scope>
    <source>
        <strain evidence="1">W1bin1</strain>
    </source>
</reference>
<sequence>MKIKIESSNPLRKKTEALCGFVLENSDKILGLNKINSKISDSVKQSIKDINGEFGKISVIPTNNKIPAKRIIIAGIGKKDKITNDTIRFVSGKIAQKVNELKLKEFSIISPPGFVIEPVLAASQITEGCKMSLYKFEKFKSKKESTIPDLSIHVSKSNKITKAIKNSDVISDGVIFTKSIANLPPNECNPATLAAFAKDMAKKNKMKCIVLSKSELKKKGFGGITAVGQGSKNEPKLMILEHNGGSRTEKPIVLVGKAVTFDTGGISLKPGEKMDEMKFDKCGGCTVLGIMKTVSELKLPVNVVGIVPSVENMPGGEAYRPGDIIKLYSGKTAEILNTDAEGRLILADAISYGEQHYSPKAIIDFATLTGACIIALGTNVAAIVSNDAQLTQKINESSKRTTEEVWELPLNDDYMDMIKSDVADMKNIGIGRAAGTITAAAFLKNAVEKTPWVHIDIAGVAWTQVATKSKPYNPKGATGFGVRLILDYLQNI</sequence>
<keyword evidence="1" id="KW-0645">Protease</keyword>
<keyword evidence="1" id="KW-0031">Aminopeptidase</keyword>
<keyword evidence="1" id="KW-0378">Hydrolase</keyword>
<accession>A0AC60VYZ6</accession>
<evidence type="ECO:0000313" key="1">
    <source>
        <dbReference type="EMBL" id="MBA4452537.1"/>
    </source>
</evidence>